<evidence type="ECO:0000313" key="4">
    <source>
        <dbReference type="Proteomes" id="UP000655225"/>
    </source>
</evidence>
<proteinExistence type="predicted"/>
<accession>A0A834YYP1</accession>
<dbReference type="AlphaFoldDB" id="A0A834YYP1"/>
<dbReference type="PANTHER" id="PTHR35481:SF1">
    <property type="entry name" value="DNA-DIRECTED RNA POLYMERASE SUBUNIT ALPHA"/>
    <property type="match status" value="1"/>
</dbReference>
<organism evidence="3 4">
    <name type="scientific">Tetracentron sinense</name>
    <name type="common">Spur-leaf</name>
    <dbReference type="NCBI Taxonomy" id="13715"/>
    <lineage>
        <taxon>Eukaryota</taxon>
        <taxon>Viridiplantae</taxon>
        <taxon>Streptophyta</taxon>
        <taxon>Embryophyta</taxon>
        <taxon>Tracheophyta</taxon>
        <taxon>Spermatophyta</taxon>
        <taxon>Magnoliopsida</taxon>
        <taxon>Trochodendrales</taxon>
        <taxon>Trochodendraceae</taxon>
        <taxon>Tetracentron</taxon>
    </lineage>
</organism>
<reference evidence="3 4" key="1">
    <citation type="submission" date="2020-04" db="EMBL/GenBank/DDBJ databases">
        <title>Plant Genome Project.</title>
        <authorList>
            <person name="Zhang R.-G."/>
        </authorList>
    </citation>
    <scope>NUCLEOTIDE SEQUENCE [LARGE SCALE GENOMIC DNA]</scope>
    <source>
        <strain evidence="3">YNK0</strain>
        <tissue evidence="3">Leaf</tissue>
    </source>
</reference>
<comment type="caution">
    <text evidence="3">The sequence shown here is derived from an EMBL/GenBank/DDBJ whole genome shotgun (WGS) entry which is preliminary data.</text>
</comment>
<dbReference type="Proteomes" id="UP000655225">
    <property type="component" value="Unassembled WGS sequence"/>
</dbReference>
<evidence type="ECO:0000256" key="1">
    <source>
        <dbReference type="SAM" id="MobiDB-lite"/>
    </source>
</evidence>
<dbReference type="PANTHER" id="PTHR35481">
    <property type="entry name" value="DNA-DIRECTED RNA POLYMERASE SUBUNIT ALPHA"/>
    <property type="match status" value="1"/>
</dbReference>
<protein>
    <recommendedName>
        <fullName evidence="2">DUF7903 domain-containing protein</fullName>
    </recommendedName>
</protein>
<evidence type="ECO:0000259" key="2">
    <source>
        <dbReference type="Pfam" id="PF25475"/>
    </source>
</evidence>
<sequence length="446" mass="50690">MAYIPPHKRHVKDAERPSPTPALLVPHFEKKLNLRSSGSSSERRKDKHVVQGGKIIYARHSISRWWAVGLMDDGHFPSFVRLEPISLESIERRNGEKPLVLVGNHPLREFNETTRSLRGSPWVSIAENIKKDLLSSFQNVRSEMESQNAVGVKPSFVARFGKILFHGNPSIFLDTLSRSLASETALNQVKRSFYTNIPSSYMETVLGGVIPNIGVDFDEERELYHVKVFDNMQPDVTISCKCNVMKGHGELELYKATVQDCHTVISKVVYCEGLILDLPLPYEIFHLQIELNQVRHLVVDISCLDKNLDLRLMLNTKRILTALTDKEDHSIRNLIKSAVIDPDAKGGLRWPLGKECFGDRYRVVGVWHTKAKAFKSSLIRLKLRHADRFDFRTSTGEVGREVSLKMKGIAGQLQDRNVDIDSVSEMLHDTLKLIWDHFLSCDCTLT</sequence>
<feature type="compositionally biased region" description="Basic residues" evidence="1">
    <location>
        <begin position="1"/>
        <end position="11"/>
    </location>
</feature>
<dbReference type="EMBL" id="JABCRI010000014">
    <property type="protein sequence ID" value="KAF8394056.1"/>
    <property type="molecule type" value="Genomic_DNA"/>
</dbReference>
<feature type="region of interest" description="Disordered" evidence="1">
    <location>
        <begin position="1"/>
        <end position="22"/>
    </location>
</feature>
<feature type="domain" description="DUF7903" evidence="2">
    <location>
        <begin position="51"/>
        <end position="268"/>
    </location>
</feature>
<evidence type="ECO:0000313" key="3">
    <source>
        <dbReference type="EMBL" id="KAF8394056.1"/>
    </source>
</evidence>
<keyword evidence="4" id="KW-1185">Reference proteome</keyword>
<gene>
    <name evidence="3" type="ORF">HHK36_020258</name>
</gene>
<dbReference type="InterPro" id="IPR057225">
    <property type="entry name" value="DUF7903"/>
</dbReference>
<dbReference type="OMA" id="INCKCTI"/>
<dbReference type="Pfam" id="PF25475">
    <property type="entry name" value="DUF7903"/>
    <property type="match status" value="2"/>
</dbReference>
<dbReference type="OrthoDB" id="2014147at2759"/>
<name>A0A834YYP1_TETSI</name>
<feature type="domain" description="DUF7903" evidence="2">
    <location>
        <begin position="288"/>
        <end position="438"/>
    </location>
</feature>